<sequence>MDIKSGREGTHLHMQVQNLEKDGIVGQFFRGYKMDLSRVEIVIGKDAIKKLQSAAVAVVGLGGVGSYVAESLARSGIGNLLLVDSDFIASSNINRQLPALQSTMGMSKTIVLRDRLLDINPECSIEIYDKFYNPGEFDVVFGRKYSYIADAIDSVNSKVDLIVSAASNHIPIISAMGTGNKLDPQMLKVADICKTHTCPLARAVRTKLRQAGIVSGVKVVFSVEEPQKIIKSDVPGSLVFVPATAGLLIGSLIVRDILNKE</sequence>
<dbReference type="Pfam" id="PF00899">
    <property type="entry name" value="ThiF"/>
    <property type="match status" value="1"/>
</dbReference>
<organism evidence="2">
    <name type="scientific">bioreactor metagenome</name>
    <dbReference type="NCBI Taxonomy" id="1076179"/>
    <lineage>
        <taxon>unclassified sequences</taxon>
        <taxon>metagenomes</taxon>
        <taxon>ecological metagenomes</taxon>
    </lineage>
</organism>
<evidence type="ECO:0000259" key="1">
    <source>
        <dbReference type="Pfam" id="PF00899"/>
    </source>
</evidence>
<name>A0A645C697_9ZZZZ</name>
<dbReference type="SUPFAM" id="SSF69572">
    <property type="entry name" value="Activating enzymes of the ubiquitin-like proteins"/>
    <property type="match status" value="1"/>
</dbReference>
<dbReference type="CDD" id="cd00755">
    <property type="entry name" value="YgdL_like"/>
    <property type="match status" value="1"/>
</dbReference>
<evidence type="ECO:0000313" key="2">
    <source>
        <dbReference type="EMBL" id="MPM72687.1"/>
    </source>
</evidence>
<dbReference type="PANTHER" id="PTHR43267">
    <property type="entry name" value="TRNA THREONYLCARBAMOYLADENOSINE DEHYDRATASE"/>
    <property type="match status" value="1"/>
</dbReference>
<accession>A0A645C697</accession>
<dbReference type="EMBL" id="VSSQ01024895">
    <property type="protein sequence ID" value="MPM72687.1"/>
    <property type="molecule type" value="Genomic_DNA"/>
</dbReference>
<dbReference type="GO" id="GO:0008641">
    <property type="term" value="F:ubiquitin-like modifier activating enzyme activity"/>
    <property type="evidence" value="ECO:0007669"/>
    <property type="project" value="InterPro"/>
</dbReference>
<gene>
    <name evidence="2" type="ORF">SDC9_119663</name>
</gene>
<proteinExistence type="predicted"/>
<dbReference type="InterPro" id="IPR000594">
    <property type="entry name" value="ThiF_NAD_FAD-bd"/>
</dbReference>
<comment type="caution">
    <text evidence="2">The sequence shown here is derived from an EMBL/GenBank/DDBJ whole genome shotgun (WGS) entry which is preliminary data.</text>
</comment>
<feature type="domain" description="THIF-type NAD/FAD binding fold" evidence="1">
    <location>
        <begin position="42"/>
        <end position="255"/>
    </location>
</feature>
<dbReference type="Gene3D" id="3.40.50.720">
    <property type="entry name" value="NAD(P)-binding Rossmann-like Domain"/>
    <property type="match status" value="1"/>
</dbReference>
<dbReference type="AlphaFoldDB" id="A0A645C697"/>
<dbReference type="InterPro" id="IPR035985">
    <property type="entry name" value="Ubiquitin-activating_enz"/>
</dbReference>
<reference evidence="2" key="1">
    <citation type="submission" date="2019-08" db="EMBL/GenBank/DDBJ databases">
        <authorList>
            <person name="Kucharzyk K."/>
            <person name="Murdoch R.W."/>
            <person name="Higgins S."/>
            <person name="Loffler F."/>
        </authorList>
    </citation>
    <scope>NUCLEOTIDE SEQUENCE</scope>
</reference>
<dbReference type="GO" id="GO:0061503">
    <property type="term" value="F:tRNA threonylcarbamoyladenosine dehydratase"/>
    <property type="evidence" value="ECO:0007669"/>
    <property type="project" value="TreeGrafter"/>
</dbReference>
<dbReference type="GO" id="GO:0061504">
    <property type="term" value="P:cyclic threonylcarbamoyladenosine biosynthetic process"/>
    <property type="evidence" value="ECO:0007669"/>
    <property type="project" value="TreeGrafter"/>
</dbReference>
<dbReference type="PANTHER" id="PTHR43267:SF1">
    <property type="entry name" value="TRNA THREONYLCARBAMOYLADENOSINE DEHYDRATASE"/>
    <property type="match status" value="1"/>
</dbReference>
<dbReference type="InterPro" id="IPR045886">
    <property type="entry name" value="ThiF/MoeB/HesA"/>
</dbReference>
<protein>
    <recommendedName>
        <fullName evidence="1">THIF-type NAD/FAD binding fold domain-containing protein</fullName>
    </recommendedName>
</protein>